<accession>A0AAV9N300</accession>
<keyword evidence="4 6" id="KW-1133">Transmembrane helix</keyword>
<evidence type="ECO:0000256" key="4">
    <source>
        <dbReference type="ARBA" id="ARBA00022989"/>
    </source>
</evidence>
<dbReference type="PANTHER" id="PTHR43791">
    <property type="entry name" value="PERMEASE-RELATED"/>
    <property type="match status" value="1"/>
</dbReference>
<dbReference type="Proteomes" id="UP001358417">
    <property type="component" value="Unassembled WGS sequence"/>
</dbReference>
<evidence type="ECO:0000313" key="8">
    <source>
        <dbReference type="EMBL" id="KAK5047144.1"/>
    </source>
</evidence>
<proteinExistence type="predicted"/>
<feature type="transmembrane region" description="Helical" evidence="6">
    <location>
        <begin position="372"/>
        <end position="389"/>
    </location>
</feature>
<feature type="domain" description="Major facilitator superfamily (MFS) profile" evidence="7">
    <location>
        <begin position="67"/>
        <end position="493"/>
    </location>
</feature>
<dbReference type="GeneID" id="89975255"/>
<evidence type="ECO:0000256" key="5">
    <source>
        <dbReference type="ARBA" id="ARBA00023136"/>
    </source>
</evidence>
<dbReference type="EMBL" id="JAVRRD010000027">
    <property type="protein sequence ID" value="KAK5047144.1"/>
    <property type="molecule type" value="Genomic_DNA"/>
</dbReference>
<dbReference type="Gene3D" id="1.20.1250.20">
    <property type="entry name" value="MFS general substrate transporter like domains"/>
    <property type="match status" value="2"/>
</dbReference>
<gene>
    <name evidence="8" type="ORF">LTR84_007087</name>
</gene>
<feature type="transmembrane region" description="Helical" evidence="6">
    <location>
        <begin position="207"/>
        <end position="226"/>
    </location>
</feature>
<keyword evidence="9" id="KW-1185">Reference proteome</keyword>
<keyword evidence="3 6" id="KW-0812">Transmembrane</keyword>
<feature type="transmembrane region" description="Helical" evidence="6">
    <location>
        <begin position="343"/>
        <end position="365"/>
    </location>
</feature>
<feature type="transmembrane region" description="Helical" evidence="6">
    <location>
        <begin position="464"/>
        <end position="486"/>
    </location>
</feature>
<keyword evidence="5 6" id="KW-0472">Membrane</keyword>
<dbReference type="RefSeq" id="XP_064702711.1">
    <property type="nucleotide sequence ID" value="XM_064850642.1"/>
</dbReference>
<evidence type="ECO:0000313" key="9">
    <source>
        <dbReference type="Proteomes" id="UP001358417"/>
    </source>
</evidence>
<dbReference type="InterPro" id="IPR020846">
    <property type="entry name" value="MFS_dom"/>
</dbReference>
<feature type="transmembrane region" description="Helical" evidence="6">
    <location>
        <begin position="401"/>
        <end position="419"/>
    </location>
</feature>
<dbReference type="SUPFAM" id="SSF103473">
    <property type="entry name" value="MFS general substrate transporter"/>
    <property type="match status" value="1"/>
</dbReference>
<evidence type="ECO:0000259" key="7">
    <source>
        <dbReference type="PROSITE" id="PS50850"/>
    </source>
</evidence>
<evidence type="ECO:0000256" key="2">
    <source>
        <dbReference type="ARBA" id="ARBA00022448"/>
    </source>
</evidence>
<evidence type="ECO:0000256" key="6">
    <source>
        <dbReference type="SAM" id="Phobius"/>
    </source>
</evidence>
<sequence>MSKDSAARSGTPVAHDERIEITGSKDASFEDKLRSKDIGAEYAAVADDAEFDTATQRKYLWRVDLVLMPILFLTWGLQYADKSILNSAAQFGIVEDLGLSDTVLVHGQKRVSLSKFSYAVMLFYWGYFVGVLPATYLAQRMPLGKFIGASIVVWGIVTMSTAGVTSYPGLMVNRFFLGVCESTPAPAFSLITAMWYKRDEQPLRIAIWYSASGVGSLLAGIAFYGIGHIHGSLHPWKYQYLILGAFTVIWGLVVAYFLPDNPMKARFLNAEERILAVKRMRTDQTGIENTTFKPYQVKETFLDPKTWLLVLLAFTITLVNGAVSGFGSIIIRSFGFSPFHSVLLTGSGGAVVFVSLMTFGVVVLFYKNQRSIVIIFSTLLVISGCVMIWKSNWKNLGIPLAGFYLLTFFALAYVMLLSLMTANTAGHTKKALTSGLVWASTVVSNAVGPLLVKTEEKAEHYPSLVKPLLAVLALSVAMIVALRIYMTVQNKTRDARGVVTEAALSETAFADMTDKENPNFRYSW</sequence>
<name>A0AAV9N300_9EURO</name>
<keyword evidence="2" id="KW-0813">Transport</keyword>
<comment type="subcellular location">
    <subcellularLocation>
        <location evidence="1">Membrane</location>
        <topology evidence="1">Multi-pass membrane protein</topology>
    </subcellularLocation>
</comment>
<dbReference type="InterPro" id="IPR011701">
    <property type="entry name" value="MFS"/>
</dbReference>
<dbReference type="PROSITE" id="PS50850">
    <property type="entry name" value="MFS"/>
    <property type="match status" value="1"/>
</dbReference>
<dbReference type="PANTHER" id="PTHR43791:SF55">
    <property type="entry name" value="TRANSPORTER, PUTATIVE (AFU_ORTHOLOGUE AFUA_6G01820)-RELATED"/>
    <property type="match status" value="1"/>
</dbReference>
<organism evidence="8 9">
    <name type="scientific">Exophiala bonariae</name>
    <dbReference type="NCBI Taxonomy" id="1690606"/>
    <lineage>
        <taxon>Eukaryota</taxon>
        <taxon>Fungi</taxon>
        <taxon>Dikarya</taxon>
        <taxon>Ascomycota</taxon>
        <taxon>Pezizomycotina</taxon>
        <taxon>Eurotiomycetes</taxon>
        <taxon>Chaetothyriomycetidae</taxon>
        <taxon>Chaetothyriales</taxon>
        <taxon>Herpotrichiellaceae</taxon>
        <taxon>Exophiala</taxon>
    </lineage>
</organism>
<comment type="caution">
    <text evidence="8">The sequence shown here is derived from an EMBL/GenBank/DDBJ whole genome shotgun (WGS) entry which is preliminary data.</text>
</comment>
<feature type="transmembrane region" description="Helical" evidence="6">
    <location>
        <begin position="431"/>
        <end position="452"/>
    </location>
</feature>
<feature type="transmembrane region" description="Helical" evidence="6">
    <location>
        <begin position="116"/>
        <end position="134"/>
    </location>
</feature>
<evidence type="ECO:0000256" key="1">
    <source>
        <dbReference type="ARBA" id="ARBA00004141"/>
    </source>
</evidence>
<evidence type="ECO:0000256" key="3">
    <source>
        <dbReference type="ARBA" id="ARBA00022692"/>
    </source>
</evidence>
<protein>
    <recommendedName>
        <fullName evidence="7">Major facilitator superfamily (MFS) profile domain-containing protein</fullName>
    </recommendedName>
</protein>
<feature type="transmembrane region" description="Helical" evidence="6">
    <location>
        <begin position="146"/>
        <end position="169"/>
    </location>
</feature>
<dbReference type="Pfam" id="PF07690">
    <property type="entry name" value="MFS_1"/>
    <property type="match status" value="1"/>
</dbReference>
<dbReference type="GO" id="GO:0016020">
    <property type="term" value="C:membrane"/>
    <property type="evidence" value="ECO:0007669"/>
    <property type="project" value="UniProtKB-SubCell"/>
</dbReference>
<feature type="transmembrane region" description="Helical" evidence="6">
    <location>
        <begin position="238"/>
        <end position="258"/>
    </location>
</feature>
<dbReference type="AlphaFoldDB" id="A0AAV9N300"/>
<feature type="transmembrane region" description="Helical" evidence="6">
    <location>
        <begin position="307"/>
        <end position="331"/>
    </location>
</feature>
<dbReference type="GO" id="GO:0022857">
    <property type="term" value="F:transmembrane transporter activity"/>
    <property type="evidence" value="ECO:0007669"/>
    <property type="project" value="InterPro"/>
</dbReference>
<reference evidence="8 9" key="1">
    <citation type="submission" date="2023-08" db="EMBL/GenBank/DDBJ databases">
        <title>Black Yeasts Isolated from many extreme environments.</title>
        <authorList>
            <person name="Coleine C."/>
            <person name="Stajich J.E."/>
            <person name="Selbmann L."/>
        </authorList>
    </citation>
    <scope>NUCLEOTIDE SEQUENCE [LARGE SCALE GENOMIC DNA]</scope>
    <source>
        <strain evidence="8 9">CCFEE 5792</strain>
    </source>
</reference>
<dbReference type="InterPro" id="IPR036259">
    <property type="entry name" value="MFS_trans_sf"/>
</dbReference>